<protein>
    <submittedName>
        <fullName evidence="3">YIEGIA protein</fullName>
    </submittedName>
</protein>
<dbReference type="KEGG" id="cld:CLSPO_c23770"/>
<evidence type="ECO:0000256" key="1">
    <source>
        <dbReference type="SAM" id="Phobius"/>
    </source>
</evidence>
<evidence type="ECO:0000313" key="3">
    <source>
        <dbReference type="EMBL" id="NFR61857.1"/>
    </source>
</evidence>
<dbReference type="EMBL" id="CP009225">
    <property type="protein sequence ID" value="AKC63097.1"/>
    <property type="molecule type" value="Genomic_DNA"/>
</dbReference>
<dbReference type="Proteomes" id="UP000486601">
    <property type="component" value="Unassembled WGS sequence"/>
</dbReference>
<name>A0A7X5P9Y0_CLOSG</name>
<evidence type="ECO:0000313" key="5">
    <source>
        <dbReference type="Proteomes" id="UP000486601"/>
    </source>
</evidence>
<feature type="transmembrane region" description="Helical" evidence="1">
    <location>
        <begin position="43"/>
        <end position="65"/>
    </location>
</feature>
<reference evidence="2" key="1">
    <citation type="submission" date="2014-08" db="EMBL/GenBank/DDBJ databases">
        <authorList>
            <person name="Kubiak A."/>
            <person name="Poehlein A."/>
            <person name="Daniel R."/>
            <person name="Minton N.P."/>
        </authorList>
    </citation>
    <scope>NUCLEOTIDE SEQUENCE</scope>
    <source>
        <strain evidence="2">NCIMB 10696</strain>
    </source>
</reference>
<dbReference type="Pfam" id="PF14045">
    <property type="entry name" value="YIEGIA"/>
    <property type="match status" value="1"/>
</dbReference>
<dbReference type="Proteomes" id="UP000033052">
    <property type="component" value="Chromosome"/>
</dbReference>
<reference evidence="2 4" key="2">
    <citation type="journal article" date="2015" name="PLoS ONE">
        <title>A universal mariner transposon system for forward genetic studies in the genus clostridium.</title>
        <authorList>
            <person name="Zhang Y."/>
            <person name="Grosse-Honebrink A."/>
            <person name="Minton N.P."/>
        </authorList>
    </citation>
    <scope>NUCLEOTIDE SEQUENCE [LARGE SCALE GENOMIC DNA]</scope>
    <source>
        <strain evidence="2 4">NCIMB 10696</strain>
    </source>
</reference>
<dbReference type="GeneID" id="92939058"/>
<organism evidence="3 5">
    <name type="scientific">Clostridium sporogenes</name>
    <dbReference type="NCBI Taxonomy" id="1509"/>
    <lineage>
        <taxon>Bacteria</taxon>
        <taxon>Bacillati</taxon>
        <taxon>Bacillota</taxon>
        <taxon>Clostridia</taxon>
        <taxon>Eubacteriales</taxon>
        <taxon>Clostridiaceae</taxon>
        <taxon>Clostridium</taxon>
    </lineage>
</organism>
<dbReference type="AlphaFoldDB" id="A0A7X5P9Y0"/>
<dbReference type="RefSeq" id="WP_033060163.1">
    <property type="nucleotide sequence ID" value="NZ_CP009225.1"/>
</dbReference>
<keyword evidence="1" id="KW-0472">Membrane</keyword>
<proteinExistence type="predicted"/>
<gene>
    <name evidence="2" type="ORF">CLSPO_c23770</name>
    <name evidence="3" type="ORF">FDF70_10260</name>
</gene>
<sequence>MREGIISQQQIIFIITAIIMGSLARILTIIQDYRQYPSYPNGYLINLVTGIIAAALGAVAVPALMNKNFTAITFLSLAIQQFREVRKVEKESLKALENTEYAKRGDAYIDGIAKTYEARNYFALVVALITQLTMNIINSKIIWINVLAGSAIGTVTFIILRRFSKGQSIGDIAEVKLGKIEVRDSELYVDDIFVTNYLGTDNSRKLVQSEGIGAVIYPKEEHYRITLDNFGQRQAILFEACRALGVKRYHYIRKEYNRGRIAIAIVPIIRDEGAFIKTIKKTPLLENVKKNHAIMKKPLESK</sequence>
<evidence type="ECO:0000313" key="2">
    <source>
        <dbReference type="EMBL" id="AKC63097.1"/>
    </source>
</evidence>
<feature type="transmembrane region" description="Helical" evidence="1">
    <location>
        <begin position="143"/>
        <end position="160"/>
    </location>
</feature>
<accession>A0A7X5P9Y0</accession>
<dbReference type="EMBL" id="SXCS01000005">
    <property type="protein sequence ID" value="NFR61857.1"/>
    <property type="molecule type" value="Genomic_DNA"/>
</dbReference>
<keyword evidence="1" id="KW-0812">Transmembrane</keyword>
<feature type="transmembrane region" description="Helical" evidence="1">
    <location>
        <begin position="12"/>
        <end position="31"/>
    </location>
</feature>
<dbReference type="InterPro" id="IPR025918">
    <property type="entry name" value="YIEGIA"/>
</dbReference>
<reference evidence="3 5" key="3">
    <citation type="submission" date="2019-04" db="EMBL/GenBank/DDBJ databases">
        <title>Genome sequencing of Clostridium botulinum Groups I-IV and Clostridium butyricum.</title>
        <authorList>
            <person name="Brunt J."/>
            <person name="Van Vliet A.H.M."/>
            <person name="Stringer S.C."/>
            <person name="Carter A.T."/>
            <person name="Peck M.W."/>
        </authorList>
    </citation>
    <scope>NUCLEOTIDE SEQUENCE [LARGE SCALE GENOMIC DNA]</scope>
    <source>
        <strain evidence="3 5">IFR 18/108</strain>
    </source>
</reference>
<evidence type="ECO:0000313" key="4">
    <source>
        <dbReference type="Proteomes" id="UP000033052"/>
    </source>
</evidence>
<keyword evidence="1" id="KW-1133">Transmembrane helix</keyword>